<evidence type="ECO:0000313" key="2">
    <source>
        <dbReference type="Proteomes" id="UP000189739"/>
    </source>
</evidence>
<keyword evidence="2" id="KW-1185">Reference proteome</keyword>
<dbReference type="STRING" id="1792845.BC343_14910"/>
<dbReference type="EMBL" id="MBTF01000036">
    <property type="protein sequence ID" value="OOQ57388.1"/>
    <property type="molecule type" value="Genomic_DNA"/>
</dbReference>
<sequence>MLSFWYKGRLWTEEDLKQLTGIKALNLMFDDDPGFRIQAFFGKPPYVYDDFNIKVTSKYFTHFYMRISLFSMRIENLLIVSSGAKQYIMEYCIKEQVESAIKLNFSTIELIAERSDKPVRTIYDSAKIDFMNGYKVWGRYGFVMYLSSRKQRFQNLMHDKDCSDINAIHEIYGKSTQAKRAKAVWNIDGFSWEGRFDLKKESDSYRILYKTI</sequence>
<dbReference type="AlphaFoldDB" id="A0A1S9P9X6"/>
<evidence type="ECO:0000313" key="1">
    <source>
        <dbReference type="EMBL" id="OOQ57388.1"/>
    </source>
</evidence>
<comment type="caution">
    <text evidence="1">The sequence shown here is derived from an EMBL/GenBank/DDBJ whole genome shotgun (WGS) entry which is preliminary data.</text>
</comment>
<dbReference type="Proteomes" id="UP000189739">
    <property type="component" value="Unassembled WGS sequence"/>
</dbReference>
<accession>A0A1S9P9X6</accession>
<organism evidence="1 2">
    <name type="scientific">Mucilaginibacter pedocola</name>
    <dbReference type="NCBI Taxonomy" id="1792845"/>
    <lineage>
        <taxon>Bacteria</taxon>
        <taxon>Pseudomonadati</taxon>
        <taxon>Bacteroidota</taxon>
        <taxon>Sphingobacteriia</taxon>
        <taxon>Sphingobacteriales</taxon>
        <taxon>Sphingobacteriaceae</taxon>
        <taxon>Mucilaginibacter</taxon>
    </lineage>
</organism>
<gene>
    <name evidence="1" type="ORF">BC343_14910</name>
</gene>
<name>A0A1S9P9X6_9SPHI</name>
<dbReference type="RefSeq" id="WP_078350685.1">
    <property type="nucleotide sequence ID" value="NZ_MBTF01000036.1"/>
</dbReference>
<protein>
    <submittedName>
        <fullName evidence="1">Uncharacterized protein</fullName>
    </submittedName>
</protein>
<dbReference type="OrthoDB" id="9947360at2"/>
<proteinExistence type="predicted"/>
<reference evidence="1 2" key="1">
    <citation type="submission" date="2016-07" db="EMBL/GenBank/DDBJ databases">
        <title>Genomic analysis of zinc-resistant bacterium Mucilaginibacter pedocola TBZ30.</title>
        <authorList>
            <person name="Huang J."/>
            <person name="Tang J."/>
        </authorList>
    </citation>
    <scope>NUCLEOTIDE SEQUENCE [LARGE SCALE GENOMIC DNA]</scope>
    <source>
        <strain evidence="1 2">TBZ30</strain>
    </source>
</reference>